<evidence type="ECO:0000313" key="14">
    <source>
        <dbReference type="EMBL" id="CAA9451954.1"/>
    </source>
</evidence>
<organism evidence="14">
    <name type="scientific">uncultured Rubrobacteraceae bacterium</name>
    <dbReference type="NCBI Taxonomy" id="349277"/>
    <lineage>
        <taxon>Bacteria</taxon>
        <taxon>Bacillati</taxon>
        <taxon>Actinomycetota</taxon>
        <taxon>Rubrobacteria</taxon>
        <taxon>Rubrobacterales</taxon>
        <taxon>Rubrobacteraceae</taxon>
        <taxon>environmental samples</taxon>
    </lineage>
</organism>
<evidence type="ECO:0000259" key="13">
    <source>
        <dbReference type="Pfam" id="PF08546"/>
    </source>
</evidence>
<dbReference type="SUPFAM" id="SSF48179">
    <property type="entry name" value="6-phosphogluconate dehydrogenase C-terminal domain-like"/>
    <property type="match status" value="1"/>
</dbReference>
<comment type="similarity">
    <text evidence="3 11">Belongs to the ketopantoate reductase family.</text>
</comment>
<dbReference type="InterPro" id="IPR013752">
    <property type="entry name" value="KPA_reductase"/>
</dbReference>
<comment type="pathway">
    <text evidence="2 11">Cofactor biosynthesis; (R)-pantothenate biosynthesis; (R)-pantoate from 3-methyl-2-oxobutanoate: step 2/2.</text>
</comment>
<evidence type="ECO:0000256" key="6">
    <source>
        <dbReference type="ARBA" id="ARBA00022655"/>
    </source>
</evidence>
<dbReference type="EC" id="1.1.1.169" evidence="4 11"/>
<feature type="domain" description="Ketopantoate reductase C-terminal" evidence="13">
    <location>
        <begin position="178"/>
        <end position="319"/>
    </location>
</feature>
<dbReference type="Pfam" id="PF08546">
    <property type="entry name" value="ApbA_C"/>
    <property type="match status" value="1"/>
</dbReference>
<keyword evidence="6 11" id="KW-0566">Pantothenate biosynthesis</keyword>
<dbReference type="UniPathway" id="UPA00028">
    <property type="reaction ID" value="UER00004"/>
</dbReference>
<dbReference type="GO" id="GO:0008677">
    <property type="term" value="F:2-dehydropantoate 2-reductase activity"/>
    <property type="evidence" value="ECO:0007669"/>
    <property type="project" value="UniProtKB-EC"/>
</dbReference>
<comment type="function">
    <text evidence="1 11">Catalyzes the NADPH-dependent reduction of ketopantoate into pantoic acid.</text>
</comment>
<feature type="domain" description="Ketopantoate reductase N-terminal" evidence="12">
    <location>
        <begin position="6"/>
        <end position="153"/>
    </location>
</feature>
<dbReference type="InterPro" id="IPR013332">
    <property type="entry name" value="KPR_N"/>
</dbReference>
<keyword evidence="7 11" id="KW-0521">NADP</keyword>
<dbReference type="InterPro" id="IPR036291">
    <property type="entry name" value="NAD(P)-bd_dom_sf"/>
</dbReference>
<dbReference type="InterPro" id="IPR003710">
    <property type="entry name" value="ApbA"/>
</dbReference>
<dbReference type="EMBL" id="CADCVC010000211">
    <property type="protein sequence ID" value="CAA9451954.1"/>
    <property type="molecule type" value="Genomic_DNA"/>
</dbReference>
<evidence type="ECO:0000256" key="3">
    <source>
        <dbReference type="ARBA" id="ARBA00007870"/>
    </source>
</evidence>
<dbReference type="Gene3D" id="3.40.50.720">
    <property type="entry name" value="NAD(P)-binding Rossmann-like Domain"/>
    <property type="match status" value="1"/>
</dbReference>
<dbReference type="Pfam" id="PF02558">
    <property type="entry name" value="ApbA"/>
    <property type="match status" value="1"/>
</dbReference>
<dbReference type="SUPFAM" id="SSF51735">
    <property type="entry name" value="NAD(P)-binding Rossmann-fold domains"/>
    <property type="match status" value="1"/>
</dbReference>
<dbReference type="InterPro" id="IPR013328">
    <property type="entry name" value="6PGD_dom2"/>
</dbReference>
<evidence type="ECO:0000256" key="8">
    <source>
        <dbReference type="ARBA" id="ARBA00023002"/>
    </source>
</evidence>
<evidence type="ECO:0000256" key="2">
    <source>
        <dbReference type="ARBA" id="ARBA00004994"/>
    </source>
</evidence>
<dbReference type="GO" id="GO:0050661">
    <property type="term" value="F:NADP binding"/>
    <property type="evidence" value="ECO:0007669"/>
    <property type="project" value="TreeGrafter"/>
</dbReference>
<dbReference type="NCBIfam" id="TIGR00745">
    <property type="entry name" value="apbA_panE"/>
    <property type="match status" value="1"/>
</dbReference>
<dbReference type="PANTHER" id="PTHR43765:SF2">
    <property type="entry name" value="2-DEHYDROPANTOATE 2-REDUCTASE"/>
    <property type="match status" value="1"/>
</dbReference>
<dbReference type="InterPro" id="IPR008927">
    <property type="entry name" value="6-PGluconate_DH-like_C_sf"/>
</dbReference>
<dbReference type="InterPro" id="IPR050838">
    <property type="entry name" value="Ketopantoate_reductase"/>
</dbReference>
<evidence type="ECO:0000259" key="12">
    <source>
        <dbReference type="Pfam" id="PF02558"/>
    </source>
</evidence>
<dbReference type="GO" id="GO:0005737">
    <property type="term" value="C:cytoplasm"/>
    <property type="evidence" value="ECO:0007669"/>
    <property type="project" value="TreeGrafter"/>
</dbReference>
<reference evidence="14" key="1">
    <citation type="submission" date="2020-02" db="EMBL/GenBank/DDBJ databases">
        <authorList>
            <person name="Meier V. D."/>
        </authorList>
    </citation>
    <scope>NUCLEOTIDE SEQUENCE</scope>
    <source>
        <strain evidence="14">AVDCRST_MAG80</strain>
    </source>
</reference>
<comment type="catalytic activity">
    <reaction evidence="10 11">
        <text>(R)-pantoate + NADP(+) = 2-dehydropantoate + NADPH + H(+)</text>
        <dbReference type="Rhea" id="RHEA:16233"/>
        <dbReference type="ChEBI" id="CHEBI:11561"/>
        <dbReference type="ChEBI" id="CHEBI:15378"/>
        <dbReference type="ChEBI" id="CHEBI:15980"/>
        <dbReference type="ChEBI" id="CHEBI:57783"/>
        <dbReference type="ChEBI" id="CHEBI:58349"/>
        <dbReference type="EC" id="1.1.1.169"/>
    </reaction>
</comment>
<dbReference type="GO" id="GO:0015940">
    <property type="term" value="P:pantothenate biosynthetic process"/>
    <property type="evidence" value="ECO:0007669"/>
    <property type="project" value="UniProtKB-UniPathway"/>
</dbReference>
<gene>
    <name evidence="14" type="ORF">AVDCRST_MAG80-2376</name>
</gene>
<name>A0A6J4QWY7_9ACTN</name>
<proteinExistence type="inferred from homology"/>
<dbReference type="Gene3D" id="1.10.1040.10">
    <property type="entry name" value="N-(1-d-carboxylethyl)-l-norvaline Dehydrogenase, domain 2"/>
    <property type="match status" value="1"/>
</dbReference>
<evidence type="ECO:0000256" key="1">
    <source>
        <dbReference type="ARBA" id="ARBA00002919"/>
    </source>
</evidence>
<evidence type="ECO:0000256" key="7">
    <source>
        <dbReference type="ARBA" id="ARBA00022857"/>
    </source>
</evidence>
<protein>
    <recommendedName>
        <fullName evidence="5 11">2-dehydropantoate 2-reductase</fullName>
        <ecNumber evidence="4 11">1.1.1.169</ecNumber>
    </recommendedName>
    <alternativeName>
        <fullName evidence="9 11">Ketopantoate reductase</fullName>
    </alternativeName>
</protein>
<accession>A0A6J4QWY7</accession>
<keyword evidence="8 11" id="KW-0560">Oxidoreductase</keyword>
<evidence type="ECO:0000256" key="5">
    <source>
        <dbReference type="ARBA" id="ARBA00019465"/>
    </source>
</evidence>
<evidence type="ECO:0000256" key="10">
    <source>
        <dbReference type="ARBA" id="ARBA00048793"/>
    </source>
</evidence>
<evidence type="ECO:0000256" key="9">
    <source>
        <dbReference type="ARBA" id="ARBA00032024"/>
    </source>
</evidence>
<dbReference type="PANTHER" id="PTHR43765">
    <property type="entry name" value="2-DEHYDROPANTOATE 2-REDUCTASE-RELATED"/>
    <property type="match status" value="1"/>
</dbReference>
<dbReference type="AlphaFoldDB" id="A0A6J4QWY7"/>
<sequence length="338" mass="36498">MIEASVLVVGAGAIGGVTAAKMTGAVRRVVVLDANQEHVVRMREPGLVLDELGEERQVRIEAYADPAELEGEFDFALITLKAPHLEAALGPLRERGMAKTFVSLGNGLVQNRIACLVGEENLIVGTVEWGATNLGPGHLAQTTRAPFIIGEPDGSVRDRSRLLAEVLGTVAEARLTENIHGQVWSKLLVNSTFSGLGVVSSLLYREIAEDEDGREAAYALWREGFDVGRAQNLKIEDVLGVAAEALVVRDPDDRWDADEALKVAMGHVGATKASMLQDLERGIKTEVDVINGAVVEKGREHGIETPLNARVVELVHAMEQGERQPGREVFGELRELLV</sequence>
<evidence type="ECO:0000256" key="11">
    <source>
        <dbReference type="RuleBase" id="RU362068"/>
    </source>
</evidence>
<evidence type="ECO:0000256" key="4">
    <source>
        <dbReference type="ARBA" id="ARBA00013014"/>
    </source>
</evidence>